<evidence type="ECO:0000256" key="3">
    <source>
        <dbReference type="ARBA" id="ARBA00022448"/>
    </source>
</evidence>
<dbReference type="GO" id="GO:0042626">
    <property type="term" value="F:ATPase-coupled transmembrane transporter activity"/>
    <property type="evidence" value="ECO:0007669"/>
    <property type="project" value="InterPro"/>
</dbReference>
<organism evidence="11 12">
    <name type="scientific">Bacillus zhangzhouensis</name>
    <dbReference type="NCBI Taxonomy" id="1178540"/>
    <lineage>
        <taxon>Bacteria</taxon>
        <taxon>Bacillati</taxon>
        <taxon>Bacillota</taxon>
        <taxon>Bacilli</taxon>
        <taxon>Bacillales</taxon>
        <taxon>Bacillaceae</taxon>
        <taxon>Bacillus</taxon>
    </lineage>
</organism>
<protein>
    <recommendedName>
        <fullName evidence="8">Putative aliphatic sulfonates-binding protein</fullName>
    </recommendedName>
</protein>
<dbReference type="InterPro" id="IPR001638">
    <property type="entry name" value="Solute-binding_3/MltF_N"/>
</dbReference>
<evidence type="ECO:0000256" key="4">
    <source>
        <dbReference type="ARBA" id="ARBA00022729"/>
    </source>
</evidence>
<dbReference type="Pfam" id="PF09084">
    <property type="entry name" value="NMT1"/>
    <property type="match status" value="1"/>
</dbReference>
<evidence type="ECO:0000313" key="12">
    <source>
        <dbReference type="Proteomes" id="UP000028091"/>
    </source>
</evidence>
<dbReference type="NCBIfam" id="TIGR01728">
    <property type="entry name" value="SsuA_fam"/>
    <property type="match status" value="1"/>
</dbReference>
<keyword evidence="6" id="KW-0449">Lipoprotein</keyword>
<dbReference type="PANTHER" id="PTHR30024:SF42">
    <property type="entry name" value="ALIPHATIC SULFONATES-BINDING PROTEIN-RELATED"/>
    <property type="match status" value="1"/>
</dbReference>
<evidence type="ECO:0000256" key="8">
    <source>
        <dbReference type="ARBA" id="ARBA00070228"/>
    </source>
</evidence>
<evidence type="ECO:0000313" key="11">
    <source>
        <dbReference type="EMBL" id="KEP26444.1"/>
    </source>
</evidence>
<dbReference type="PANTHER" id="PTHR30024">
    <property type="entry name" value="ALIPHATIC SULFONATES-BINDING PROTEIN-RELATED"/>
    <property type="match status" value="1"/>
</dbReference>
<evidence type="ECO:0000256" key="5">
    <source>
        <dbReference type="ARBA" id="ARBA00023139"/>
    </source>
</evidence>
<keyword evidence="5" id="KW-0564">Palmitate</keyword>
<keyword evidence="4 9" id="KW-0732">Signal</keyword>
<accession>A0A081LB18</accession>
<dbReference type="EMBL" id="JOTP01000010">
    <property type="protein sequence ID" value="KEP26444.1"/>
    <property type="molecule type" value="Genomic_DNA"/>
</dbReference>
<name>A0A081LB18_9BACI</name>
<evidence type="ECO:0000256" key="2">
    <source>
        <dbReference type="ARBA" id="ARBA00010742"/>
    </source>
</evidence>
<dbReference type="SUPFAM" id="SSF53850">
    <property type="entry name" value="Periplasmic binding protein-like II"/>
    <property type="match status" value="1"/>
</dbReference>
<dbReference type="FunFam" id="3.40.190.10:FF:000050">
    <property type="entry name" value="Sulfonate ABC transporter substrate-binding protein"/>
    <property type="match status" value="1"/>
</dbReference>
<evidence type="ECO:0000256" key="9">
    <source>
        <dbReference type="SAM" id="SignalP"/>
    </source>
</evidence>
<dbReference type="InterPro" id="IPR010067">
    <property type="entry name" value="ABC_SsuA_sub-bd"/>
</dbReference>
<dbReference type="GO" id="GO:0016020">
    <property type="term" value="C:membrane"/>
    <property type="evidence" value="ECO:0007669"/>
    <property type="project" value="InterPro"/>
</dbReference>
<comment type="caution">
    <text evidence="11">The sequence shown here is derived from an EMBL/GenBank/DDBJ whole genome shotgun (WGS) entry which is preliminary data.</text>
</comment>
<proteinExistence type="inferred from homology"/>
<feature type="signal peptide" evidence="9">
    <location>
        <begin position="1"/>
        <end position="23"/>
    </location>
</feature>
<comment type="subcellular location">
    <subcellularLocation>
        <location evidence="1">Periplasm</location>
    </subcellularLocation>
</comment>
<dbReference type="Gene3D" id="3.40.190.10">
    <property type="entry name" value="Periplasmic binding protein-like II"/>
    <property type="match status" value="2"/>
</dbReference>
<keyword evidence="3" id="KW-0813">Transport</keyword>
<comment type="similarity">
    <text evidence="2">Belongs to the bacterial solute-binding protein SsuA/TauA family.</text>
</comment>
<dbReference type="eggNOG" id="COG0715">
    <property type="taxonomic scope" value="Bacteria"/>
</dbReference>
<feature type="chain" id="PRO_5001759047" description="Putative aliphatic sulfonates-binding protein" evidence="9">
    <location>
        <begin position="24"/>
        <end position="329"/>
    </location>
</feature>
<reference evidence="11 12" key="1">
    <citation type="submission" date="2012-09" db="EMBL/GenBank/DDBJ databases">
        <title>Genome Sequence of Bacillus sp. DW5-4.</title>
        <authorList>
            <person name="Lai Q."/>
            <person name="Liu Y."/>
            <person name="Shao Z."/>
        </authorList>
    </citation>
    <scope>NUCLEOTIDE SEQUENCE [LARGE SCALE GENOMIC DNA]</scope>
    <source>
        <strain evidence="11 12">DW5-4</strain>
    </source>
</reference>
<evidence type="ECO:0000256" key="1">
    <source>
        <dbReference type="ARBA" id="ARBA00004418"/>
    </source>
</evidence>
<evidence type="ECO:0000256" key="6">
    <source>
        <dbReference type="ARBA" id="ARBA00023288"/>
    </source>
</evidence>
<dbReference type="SMART" id="SM00062">
    <property type="entry name" value="PBPb"/>
    <property type="match status" value="1"/>
</dbReference>
<sequence length="329" mass="36763">MKRQNRIVLLLVLLLVLAGCDQAADGSENKPKEIRIGIQQSLSPLLLAKEKGWFEQSFEKEGVKVKWVEFQSGPPQFEGLAANQLDFSQVGNSPVIAGQAAGIDFKEIGLSQDGLKANGILVNKNSEIQKVEDLKGKKIAVAKGSSGFDFLYKVLDQAGLSAKDVQIIQLQPDEAISAFENRSVDAWSIWEPFLSLETIEKGAKLLVNGEATDLYSPGFTLVRTKFADQHPELVVQFLKVYDKAVKWQNAHQKEAITLYSRLKQLDQKVVTQVLNNTEPLNEPISKKIINAQQHTADFQYKTKAIQRKIDVNQVVDNSFIEKMLKEEKN</sequence>
<feature type="domain" description="Solute-binding protein family 3/N-terminal" evidence="10">
    <location>
        <begin position="33"/>
        <end position="251"/>
    </location>
</feature>
<evidence type="ECO:0000259" key="10">
    <source>
        <dbReference type="SMART" id="SM00062"/>
    </source>
</evidence>
<dbReference type="GO" id="GO:0042597">
    <property type="term" value="C:periplasmic space"/>
    <property type="evidence" value="ECO:0007669"/>
    <property type="project" value="UniProtKB-SubCell"/>
</dbReference>
<dbReference type="PROSITE" id="PS51257">
    <property type="entry name" value="PROKAR_LIPOPROTEIN"/>
    <property type="match status" value="1"/>
</dbReference>
<dbReference type="OrthoDB" id="286202at2"/>
<dbReference type="AlphaFoldDB" id="A0A081LB18"/>
<dbReference type="CDD" id="cd01008">
    <property type="entry name" value="PBP2_NrtA_SsuA_CpmA_like"/>
    <property type="match status" value="1"/>
</dbReference>
<evidence type="ECO:0000256" key="7">
    <source>
        <dbReference type="ARBA" id="ARBA00055538"/>
    </source>
</evidence>
<gene>
    <name evidence="11" type="ORF">BA70_02650</name>
</gene>
<dbReference type="RefSeq" id="WP_034321711.1">
    <property type="nucleotide sequence ID" value="NZ_JBCMYH010000002.1"/>
</dbReference>
<dbReference type="Proteomes" id="UP000028091">
    <property type="component" value="Unassembled WGS sequence"/>
</dbReference>
<dbReference type="InterPro" id="IPR015168">
    <property type="entry name" value="SsuA/THI5"/>
</dbReference>
<keyword evidence="12" id="KW-1185">Reference proteome</keyword>
<comment type="function">
    <text evidence="7">Part of a binding-protein-dependent transport system for aliphatic sulfonates. Putative binding protein.</text>
</comment>